<reference evidence="1" key="1">
    <citation type="submission" date="2023-04" db="EMBL/GenBank/DDBJ databases">
        <title>Draft Genome sequencing of Naganishia species isolated from polar environments using Oxford Nanopore Technology.</title>
        <authorList>
            <person name="Leo P."/>
            <person name="Venkateswaran K."/>
        </authorList>
    </citation>
    <scope>NUCLEOTIDE SEQUENCE</scope>
    <source>
        <strain evidence="1">MNA-CCFEE 5261</strain>
    </source>
</reference>
<protein>
    <submittedName>
        <fullName evidence="1">Uncharacterized protein</fullName>
    </submittedName>
</protein>
<comment type="caution">
    <text evidence="1">The sequence shown here is derived from an EMBL/GenBank/DDBJ whole genome shotgun (WGS) entry which is preliminary data.</text>
</comment>
<evidence type="ECO:0000313" key="2">
    <source>
        <dbReference type="Proteomes" id="UP001241377"/>
    </source>
</evidence>
<gene>
    <name evidence="1" type="ORF">QFC19_001485</name>
</gene>
<dbReference type="Proteomes" id="UP001241377">
    <property type="component" value="Unassembled WGS sequence"/>
</dbReference>
<evidence type="ECO:0000313" key="1">
    <source>
        <dbReference type="EMBL" id="KAJ9110656.1"/>
    </source>
</evidence>
<organism evidence="1 2">
    <name type="scientific">Naganishia cerealis</name>
    <dbReference type="NCBI Taxonomy" id="610337"/>
    <lineage>
        <taxon>Eukaryota</taxon>
        <taxon>Fungi</taxon>
        <taxon>Dikarya</taxon>
        <taxon>Basidiomycota</taxon>
        <taxon>Agaricomycotina</taxon>
        <taxon>Tremellomycetes</taxon>
        <taxon>Filobasidiales</taxon>
        <taxon>Filobasidiaceae</taxon>
        <taxon>Naganishia</taxon>
    </lineage>
</organism>
<sequence length="991" mass="106815">MTAVENPYSQPQLVFRLDHSSAGHGPHLSSPEHLFIEQESAECDGATETSHGQLHSGHSYSTTQAGNTNEYHHTTMAHQSGLYTSQPDVESPPPQFQHSPSQQAWQQAYHGKLLAATPSFEDSRSSTSLLSNAHNNSQIRSTSATSATSNNIPSSASDSSNPTFHPYRRQPGNMKRSRSIENGLSTTSRPLETATAAAAILPNHQNRLAPSITSPSDTIVQTPNTTTTEQYRERPRVESNGSTDSRSTVSERGKVAVAVRAGRIPVPQLMDVSEGIQATQGGQRSIFDPVAQSHQRETRTAGGGFDRPSSNVDLANQHLSSSSQFSHKRQSSSTSSVGAIVRPTLGHGSHSSLGTGASASTPPSLVIASSSLTTPLAPIVSPERPVRTRSDIPTMSESKDKTESGAASSSNSGGLKGRLQRALNRTSEKEKPRASLSVISAPVGEPRRGGLTASGSAPSATQHTPPTESVTTPRSVSNPQQAQQQQHPGLGNRRPSNSSFAAPSFIEPLNGHAGKGKRSLFSMRNASTDNISIGSTVSSASMMIRKMVLVEDANPASVAESFSMAGISKIFKNKDDEDGIIVPEPKAGDDSTGLKGDKKKKKKNLFGGSSKSQPATSSTTFETANGAAVDDLTPAAKLARQHTLRTKADEARRAAAAAARAARQLPPKAAYGDESTVRRTENGPSVEAPEDYDVDQVAAQLSQFSLAPDNNVPDVHTAADTEQYGDASEGLEDDEGLYMSDEDAASFGEDRSDDEGEYVWGRSYRDRHAIPTRGILKRKSRFSFSCLQTGDTNATTRYVLIGASTLTIAENSRLVPQQWPRLRATNSTENLDRSEPGRLSKIPSQDPDYLDGKSNNNRYASTYDPFSQSFSPFDSQIDREPFADRLNFPYANFALNSSAPVLTSTTLNFPNGGKPQRSLTTLPVQKRNINWAPECAIYHTFHAEVYDRRSEPATCNRLTPQLAQQIKDELNGYKMEEMDVHPSSRIHTHFL</sequence>
<name>A0ACC2WHT1_9TREE</name>
<proteinExistence type="predicted"/>
<dbReference type="EMBL" id="JASBWR010000011">
    <property type="protein sequence ID" value="KAJ9110656.1"/>
    <property type="molecule type" value="Genomic_DNA"/>
</dbReference>
<accession>A0ACC2WHT1</accession>
<keyword evidence="2" id="KW-1185">Reference proteome</keyword>